<dbReference type="EC" id="2.7.2.8" evidence="9"/>
<dbReference type="PANTHER" id="PTHR23342:SF0">
    <property type="entry name" value="N-ACETYLGLUTAMATE SYNTHASE, MITOCHONDRIAL"/>
    <property type="match status" value="1"/>
</dbReference>
<keyword evidence="5 9" id="KW-0547">Nucleotide-binding</keyword>
<name>B1C853_9FIRM</name>
<feature type="binding site" evidence="9">
    <location>
        <position position="87"/>
    </location>
    <ligand>
        <name>substrate</name>
    </ligand>
</feature>
<dbReference type="SUPFAM" id="SSF53633">
    <property type="entry name" value="Carbamate kinase-like"/>
    <property type="match status" value="1"/>
</dbReference>
<accession>B1C853</accession>
<evidence type="ECO:0000256" key="1">
    <source>
        <dbReference type="ARBA" id="ARBA00004828"/>
    </source>
</evidence>
<evidence type="ECO:0000259" key="10">
    <source>
        <dbReference type="Pfam" id="PF00696"/>
    </source>
</evidence>
<reference evidence="11" key="2">
    <citation type="submission" date="2013-08" db="EMBL/GenBank/DDBJ databases">
        <title>Draft genome sequence of Anaerofustis stercorihominis (DSM 17244).</title>
        <authorList>
            <person name="Sudarsanam P."/>
            <person name="Ley R."/>
            <person name="Guruge J."/>
            <person name="Turnbaugh P.J."/>
            <person name="Mahowald M."/>
            <person name="Liep D."/>
            <person name="Gordon J."/>
        </authorList>
    </citation>
    <scope>NUCLEOTIDE SEQUENCE</scope>
    <source>
        <strain evidence="11">DSM 17244</strain>
    </source>
</reference>
<comment type="pathway">
    <text evidence="1 9">Amino-acid biosynthesis; L-arginine biosynthesis; N(2)-acetyl-L-ornithine from L-glutamate: step 2/4.</text>
</comment>
<dbReference type="NCBIfam" id="TIGR00761">
    <property type="entry name" value="argB"/>
    <property type="match status" value="1"/>
</dbReference>
<evidence type="ECO:0000256" key="2">
    <source>
        <dbReference type="ARBA" id="ARBA00022571"/>
    </source>
</evidence>
<evidence type="ECO:0000256" key="9">
    <source>
        <dbReference type="HAMAP-Rule" id="MF_00082"/>
    </source>
</evidence>
<proteinExistence type="inferred from homology"/>
<dbReference type="InterPro" id="IPR004662">
    <property type="entry name" value="AcgluKinase_fam"/>
</dbReference>
<sequence>MDDKYMEKANILIEALPYIKEFYGEIVVIKYGGAALVDKEMEASVIKDIALMKLVGIMPVIVHGGGKDINKMLDRVGKEHKFINGLRYTDNDTMDIVQMVLAGGVNKDLVSLFTNQGMNAIGISGQDGHILEVEKHTPGGDDIGYVGKIKSVNPMLIAKLIDDDFIPIIAPVGVDETGHSYNINADFVACHVASALSAKKLLFMSDIEGVLNKDKNLIRQINIGDVQGLIDDGTIDGGMIPKIKGAKESVENGVEGVHIIDGRVEHSLLIELFTNYGIGTMIKE</sequence>
<feature type="site" description="Transition state stabilizer" evidence="9">
    <location>
        <position position="30"/>
    </location>
</feature>
<dbReference type="EMBL" id="ABIL02000005">
    <property type="protein sequence ID" value="EDS73190.1"/>
    <property type="molecule type" value="Genomic_DNA"/>
</dbReference>
<dbReference type="AlphaFoldDB" id="B1C853"/>
<dbReference type="InterPro" id="IPR036393">
    <property type="entry name" value="AceGlu_kinase-like_sf"/>
</dbReference>
<comment type="similarity">
    <text evidence="9">Belongs to the acetylglutamate kinase family. ArgB subfamily.</text>
</comment>
<dbReference type="HOGENOM" id="CLU_053680_0_0_9"/>
<dbReference type="eggNOG" id="COG0548">
    <property type="taxonomic scope" value="Bacteria"/>
</dbReference>
<dbReference type="InterPro" id="IPR037528">
    <property type="entry name" value="ArgB"/>
</dbReference>
<keyword evidence="4 9" id="KW-0808">Transferase</keyword>
<dbReference type="HAMAP" id="MF_00082">
    <property type="entry name" value="ArgB"/>
    <property type="match status" value="1"/>
</dbReference>
<keyword evidence="2 9" id="KW-0055">Arginine biosynthesis</keyword>
<dbReference type="InterPro" id="IPR001048">
    <property type="entry name" value="Asp/Glu/Uridylate_kinase"/>
</dbReference>
<protein>
    <recommendedName>
        <fullName evidence="9">Acetylglutamate kinase</fullName>
        <ecNumber evidence="9">2.7.2.8</ecNumber>
    </recommendedName>
    <alternativeName>
        <fullName evidence="9">N-acetyl-L-glutamate 5-phosphotransferase</fullName>
    </alternativeName>
    <alternativeName>
        <fullName evidence="9">NAG kinase</fullName>
        <shortName evidence="9">NAGK</shortName>
    </alternativeName>
</protein>
<comment type="function">
    <text evidence="9">Catalyzes the ATP-dependent phosphorylation of N-acetyl-L-glutamate.</text>
</comment>
<dbReference type="PANTHER" id="PTHR23342">
    <property type="entry name" value="N-ACETYLGLUTAMATE SYNTHASE"/>
    <property type="match status" value="1"/>
</dbReference>
<evidence type="ECO:0000256" key="6">
    <source>
        <dbReference type="ARBA" id="ARBA00022777"/>
    </source>
</evidence>
<dbReference type="RefSeq" id="WP_007049354.1">
    <property type="nucleotide sequence ID" value="NZ_DS560015.1"/>
</dbReference>
<dbReference type="GO" id="GO:0003991">
    <property type="term" value="F:acetylglutamate kinase activity"/>
    <property type="evidence" value="ECO:0007669"/>
    <property type="project" value="UniProtKB-UniRule"/>
</dbReference>
<dbReference type="InterPro" id="IPR041727">
    <property type="entry name" value="NAGK-C"/>
</dbReference>
<dbReference type="STRING" id="445971.ANASTE_00910"/>
<feature type="site" description="Transition state stabilizer" evidence="9">
    <location>
        <position position="242"/>
    </location>
</feature>
<feature type="binding site" evidence="9">
    <location>
        <begin position="65"/>
        <end position="66"/>
    </location>
    <ligand>
        <name>substrate</name>
    </ligand>
</feature>
<evidence type="ECO:0000256" key="3">
    <source>
        <dbReference type="ARBA" id="ARBA00022605"/>
    </source>
</evidence>
<feature type="domain" description="Aspartate/glutamate/uridylate kinase" evidence="10">
    <location>
        <begin position="26"/>
        <end position="261"/>
    </location>
</feature>
<keyword evidence="12" id="KW-1185">Reference proteome</keyword>
<keyword evidence="9" id="KW-0963">Cytoplasm</keyword>
<dbReference type="GO" id="GO:0005524">
    <property type="term" value="F:ATP binding"/>
    <property type="evidence" value="ECO:0007669"/>
    <property type="project" value="UniProtKB-UniRule"/>
</dbReference>
<organism evidence="11 12">
    <name type="scientific">Anaerofustis stercorihominis DSM 17244</name>
    <dbReference type="NCBI Taxonomy" id="445971"/>
    <lineage>
        <taxon>Bacteria</taxon>
        <taxon>Bacillati</taxon>
        <taxon>Bacillota</taxon>
        <taxon>Clostridia</taxon>
        <taxon>Eubacteriales</taxon>
        <taxon>Eubacteriaceae</taxon>
        <taxon>Anaerofustis</taxon>
    </lineage>
</organism>
<dbReference type="Proteomes" id="UP000005178">
    <property type="component" value="Unassembled WGS sequence"/>
</dbReference>
<evidence type="ECO:0000256" key="8">
    <source>
        <dbReference type="ARBA" id="ARBA00048141"/>
    </source>
</evidence>
<dbReference type="GeneID" id="97999784"/>
<dbReference type="Pfam" id="PF00696">
    <property type="entry name" value="AA_kinase"/>
    <property type="match status" value="1"/>
</dbReference>
<dbReference type="Gene3D" id="3.40.1160.10">
    <property type="entry name" value="Acetylglutamate kinase-like"/>
    <property type="match status" value="1"/>
</dbReference>
<dbReference type="CDD" id="cd04250">
    <property type="entry name" value="AAK_NAGK-C"/>
    <property type="match status" value="1"/>
</dbReference>
<evidence type="ECO:0000313" key="12">
    <source>
        <dbReference type="Proteomes" id="UP000005178"/>
    </source>
</evidence>
<gene>
    <name evidence="9 11" type="primary">argB</name>
    <name evidence="11" type="ORF">ANASTE_00910</name>
</gene>
<comment type="caution">
    <text evidence="11">The sequence shown here is derived from an EMBL/GenBank/DDBJ whole genome shotgun (WGS) entry which is preliminary data.</text>
</comment>
<evidence type="ECO:0000313" key="11">
    <source>
        <dbReference type="EMBL" id="EDS73190.1"/>
    </source>
</evidence>
<keyword evidence="7 9" id="KW-0067">ATP-binding</keyword>
<comment type="catalytic activity">
    <reaction evidence="8 9">
        <text>N-acetyl-L-glutamate + ATP = N-acetyl-L-glutamyl 5-phosphate + ADP</text>
        <dbReference type="Rhea" id="RHEA:14629"/>
        <dbReference type="ChEBI" id="CHEBI:30616"/>
        <dbReference type="ChEBI" id="CHEBI:44337"/>
        <dbReference type="ChEBI" id="CHEBI:57936"/>
        <dbReference type="ChEBI" id="CHEBI:456216"/>
        <dbReference type="EC" id="2.7.2.8"/>
    </reaction>
</comment>
<dbReference type="OrthoDB" id="9803155at2"/>
<comment type="subcellular location">
    <subcellularLocation>
        <location evidence="9">Cytoplasm</location>
    </subcellularLocation>
</comment>
<keyword evidence="3 9" id="KW-0028">Amino-acid biosynthesis</keyword>
<dbReference type="UniPathway" id="UPA00068">
    <property type="reaction ID" value="UER00107"/>
</dbReference>
<evidence type="ECO:0000256" key="7">
    <source>
        <dbReference type="ARBA" id="ARBA00022840"/>
    </source>
</evidence>
<dbReference type="PIRSF" id="PIRSF000728">
    <property type="entry name" value="NAGK"/>
    <property type="match status" value="1"/>
</dbReference>
<dbReference type="GO" id="GO:0005737">
    <property type="term" value="C:cytoplasm"/>
    <property type="evidence" value="ECO:0007669"/>
    <property type="project" value="UniProtKB-SubCell"/>
</dbReference>
<keyword evidence="6 9" id="KW-0418">Kinase</keyword>
<reference evidence="11" key="1">
    <citation type="submission" date="2008-01" db="EMBL/GenBank/DDBJ databases">
        <authorList>
            <person name="Fulton L."/>
            <person name="Clifton S."/>
            <person name="Fulton B."/>
            <person name="Xu J."/>
            <person name="Minx P."/>
            <person name="Pepin K.H."/>
            <person name="Johnson M."/>
            <person name="Thiruvilangam P."/>
            <person name="Bhonagiri V."/>
            <person name="Nash W.E."/>
            <person name="Mardis E.R."/>
            <person name="Wilson R.K."/>
        </authorList>
    </citation>
    <scope>NUCLEOTIDE SEQUENCE [LARGE SCALE GENOMIC DNA]</scope>
    <source>
        <strain evidence="11">DSM 17244</strain>
    </source>
</reference>
<dbReference type="FunFam" id="3.40.1160.10:FF:000004">
    <property type="entry name" value="Acetylglutamate kinase"/>
    <property type="match status" value="1"/>
</dbReference>
<dbReference type="GO" id="GO:0042450">
    <property type="term" value="P:L-arginine biosynthetic process via ornithine"/>
    <property type="evidence" value="ECO:0007669"/>
    <property type="project" value="UniProtKB-UniRule"/>
</dbReference>
<evidence type="ECO:0000256" key="4">
    <source>
        <dbReference type="ARBA" id="ARBA00022679"/>
    </source>
</evidence>
<feature type="binding site" evidence="9">
    <location>
        <position position="182"/>
    </location>
    <ligand>
        <name>substrate</name>
    </ligand>
</feature>
<evidence type="ECO:0000256" key="5">
    <source>
        <dbReference type="ARBA" id="ARBA00022741"/>
    </source>
</evidence>